<feature type="domain" description="CCAAT-binding factor" evidence="3">
    <location>
        <begin position="597"/>
        <end position="762"/>
    </location>
</feature>
<organism evidence="4 5">
    <name type="scientific">Coemansia asiatica</name>
    <dbReference type="NCBI Taxonomy" id="1052880"/>
    <lineage>
        <taxon>Eukaryota</taxon>
        <taxon>Fungi</taxon>
        <taxon>Fungi incertae sedis</taxon>
        <taxon>Zoopagomycota</taxon>
        <taxon>Kickxellomycotina</taxon>
        <taxon>Kickxellomycetes</taxon>
        <taxon>Kickxellales</taxon>
        <taxon>Kickxellaceae</taxon>
        <taxon>Coemansia</taxon>
    </lineage>
</organism>
<evidence type="ECO:0000313" key="4">
    <source>
        <dbReference type="EMBL" id="KAJ1644026.1"/>
    </source>
</evidence>
<feature type="compositionally biased region" description="Acidic residues" evidence="2">
    <location>
        <begin position="941"/>
        <end position="953"/>
    </location>
</feature>
<evidence type="ECO:0000256" key="1">
    <source>
        <dbReference type="ARBA" id="ARBA00007797"/>
    </source>
</evidence>
<feature type="compositionally biased region" description="Acidic residues" evidence="2">
    <location>
        <begin position="967"/>
        <end position="987"/>
    </location>
</feature>
<dbReference type="PANTHER" id="PTHR12048">
    <property type="entry name" value="CCAAT-BINDING FACTOR-RELATED"/>
    <property type="match status" value="1"/>
</dbReference>
<keyword evidence="5" id="KW-1185">Reference proteome</keyword>
<feature type="region of interest" description="Disordered" evidence="2">
    <location>
        <begin position="42"/>
        <end position="67"/>
    </location>
</feature>
<feature type="compositionally biased region" description="Basic and acidic residues" evidence="2">
    <location>
        <begin position="93"/>
        <end position="103"/>
    </location>
</feature>
<feature type="region of interest" description="Disordered" evidence="2">
    <location>
        <begin position="85"/>
        <end position="162"/>
    </location>
</feature>
<evidence type="ECO:0000313" key="5">
    <source>
        <dbReference type="Proteomes" id="UP001145021"/>
    </source>
</evidence>
<feature type="compositionally biased region" description="Basic and acidic residues" evidence="2">
    <location>
        <begin position="535"/>
        <end position="550"/>
    </location>
</feature>
<reference evidence="4" key="1">
    <citation type="submission" date="2022-07" db="EMBL/GenBank/DDBJ databases">
        <title>Phylogenomic reconstructions and comparative analyses of Kickxellomycotina fungi.</title>
        <authorList>
            <person name="Reynolds N.K."/>
            <person name="Stajich J.E."/>
            <person name="Barry K."/>
            <person name="Grigoriev I.V."/>
            <person name="Crous P."/>
            <person name="Smith M.E."/>
        </authorList>
    </citation>
    <scope>NUCLEOTIDE SEQUENCE</scope>
    <source>
        <strain evidence="4">NBRC 105413</strain>
    </source>
</reference>
<feature type="compositionally biased region" description="Acidic residues" evidence="2">
    <location>
        <begin position="1033"/>
        <end position="1046"/>
    </location>
</feature>
<dbReference type="Pfam" id="PF03914">
    <property type="entry name" value="CBF"/>
    <property type="match status" value="1"/>
</dbReference>
<proteinExistence type="inferred from homology"/>
<feature type="region of interest" description="Disordered" evidence="2">
    <location>
        <begin position="913"/>
        <end position="1079"/>
    </location>
</feature>
<feature type="compositionally biased region" description="Basic and acidic residues" evidence="2">
    <location>
        <begin position="43"/>
        <end position="52"/>
    </location>
</feature>
<dbReference type="Proteomes" id="UP001145021">
    <property type="component" value="Unassembled WGS sequence"/>
</dbReference>
<evidence type="ECO:0000256" key="2">
    <source>
        <dbReference type="SAM" id="MobiDB-lite"/>
    </source>
</evidence>
<dbReference type="EMBL" id="JANBOH010000198">
    <property type="protein sequence ID" value="KAJ1644026.1"/>
    <property type="molecule type" value="Genomic_DNA"/>
</dbReference>
<dbReference type="InterPro" id="IPR005612">
    <property type="entry name" value="CCAAT-binding_factor"/>
</dbReference>
<feature type="compositionally biased region" description="Acidic residues" evidence="2">
    <location>
        <begin position="997"/>
        <end position="1021"/>
    </location>
</feature>
<sequence length="1100" mass="122818">MRKKGAVQNKNTSKVAQKSGSNEKDKALWEEIQKLGGDMADLDMLKDVDTGTKGKSTKAPKLNTAELKGDLSEFAKSLGLATSIPDFVGLPAAERKNSSESKGKKEKRSKSKSKATEDQPATPTAVNSAEKKKDEANPKKSKNKFKDMVSSKPKASTEDDDEDVVDIPGFKIKSAKDSLPLSKAGRLTVELNPQWFSIELEELEIDEDAPKPSEEEILQKFQYAEQLLEEENDLYSRSGAEKKSLSTSDRSFVSKILSSGTLSDRVSALTLIIQGSPLHNLKSLGQLMSMVHKKNRREALMAVGSVKDLMTLNLLPSSRKLKHFADQPLNAKNITRAHWILWAFEDRLKRHYFDLIQVMESMSYDSVVHTRQNMLNYFEELLEQKPEQEQNLLRLLVNKLGDKERQLAAKASYLILKLLNAHPNMKFVVVKTIQELLLTKSSTKERAQYYTTITINQIVLSSKDWTTANLLVDVYFDLFKKLLMITKGKDDSEAAEAEKEANSGDEKDSKKPQNKVDKNKGQPQKVLIGQKAMRKAKEEADKKREEEEKSMDNKLLAAILTGLNRALPFTKMEDSAMDSHVGVIFQIAHAGNFNTVVQSLVLLYQIMCIRPAIQDRFFRTLYDSLLDHRVDTTSKKAMYLNILFRALKTDTNMPRVMAFIKRIMQVCLYNQAEFASGALFLVSQILSLNPQLYSMITQAEDNEDEVIVDVDLNSEAAVSSNKEAATKQYDPLKRDPRFANADMSCLWETVMLTHHFHPSITHSVKQIMQQEQVPAINNLHNHSLAQFLERFVYRKPKGDKAARADLEDDSDLEEFTAKDVAGNGSAAKPVVLRGQSLMQPLVYADGPSTQLGPNRTQIVASDHPFASKRTRERTGGLDLSSGKILELEKLAVAPEDQFFHQFFATKNKRMSGKLKKGRKSGDGESGFAEDNTGFASAVAAGEDDGDELGEDEIWNAMTASMPKVKGDDDDEEEDDDLDMDDFDDGDDKDGLLAALGDDSDSDDDDDSEEDNGSDSDDDSDGDVPTFDDMLSGSEDEDGDEEDESSDSVDPKAGSKRKSVDAEKEPKEEESLSKRKKKTKLPMFGTFEDYAHLIDNDDGLE</sequence>
<dbReference type="PANTHER" id="PTHR12048:SF0">
    <property type="entry name" value="CCAAT_ENHANCER-BINDING PROTEIN ZETA"/>
    <property type="match status" value="1"/>
</dbReference>
<dbReference type="AlphaFoldDB" id="A0A9W7XGG4"/>
<dbReference type="InterPro" id="IPR016024">
    <property type="entry name" value="ARM-type_fold"/>
</dbReference>
<dbReference type="InterPro" id="IPR040155">
    <property type="entry name" value="CEBPZ/Mak21-like"/>
</dbReference>
<evidence type="ECO:0000259" key="3">
    <source>
        <dbReference type="Pfam" id="PF03914"/>
    </source>
</evidence>
<feature type="compositionally biased region" description="Basic and acidic residues" evidence="2">
    <location>
        <begin position="129"/>
        <end position="149"/>
    </location>
</feature>
<protein>
    <submittedName>
        <fullName evidence="4">RNA-binding ribosome biosynthesis protein mak21</fullName>
    </submittedName>
</protein>
<gene>
    <name evidence="4" type="primary">MAK21</name>
    <name evidence="4" type="ORF">LPJ64_004252</name>
</gene>
<feature type="compositionally biased region" description="Polar residues" evidence="2">
    <location>
        <begin position="8"/>
        <end position="20"/>
    </location>
</feature>
<comment type="caution">
    <text evidence="4">The sequence shown here is derived from an EMBL/GenBank/DDBJ whole genome shotgun (WGS) entry which is preliminary data.</text>
</comment>
<accession>A0A9W7XGG4</accession>
<comment type="similarity">
    <text evidence="1">Belongs to the CBF/MAK21 family.</text>
</comment>
<feature type="compositionally biased region" description="Basic and acidic residues" evidence="2">
    <location>
        <begin position="1057"/>
        <end position="1072"/>
    </location>
</feature>
<name>A0A9W7XGG4_9FUNG</name>
<feature type="compositionally biased region" description="Basic residues" evidence="2">
    <location>
        <begin position="104"/>
        <end position="113"/>
    </location>
</feature>
<dbReference type="GO" id="GO:0005634">
    <property type="term" value="C:nucleus"/>
    <property type="evidence" value="ECO:0007669"/>
    <property type="project" value="TreeGrafter"/>
</dbReference>
<feature type="compositionally biased region" description="Basic and acidic residues" evidence="2">
    <location>
        <begin position="493"/>
        <end position="520"/>
    </location>
</feature>
<feature type="region of interest" description="Disordered" evidence="2">
    <location>
        <begin position="1"/>
        <end position="27"/>
    </location>
</feature>
<dbReference type="SUPFAM" id="SSF48371">
    <property type="entry name" value="ARM repeat"/>
    <property type="match status" value="1"/>
</dbReference>
<feature type="region of interest" description="Disordered" evidence="2">
    <location>
        <begin position="493"/>
        <end position="550"/>
    </location>
</feature>